<sequence length="125" mass="14628">MSLYLQAELNQYYLSFIHYRFNSAIDESICVGMILIDTKSGECKAKLSDMKMKIAKRILPNKNVFKAFKWSVEKLVIYDKMTYEYLSRLHVYQNGLIKITNPSPTACTMDKFDDIFDAMIEKPFN</sequence>
<gene>
    <name evidence="1" type="ORF">UFOVP723_104</name>
</gene>
<accession>A0A6J5NRF1</accession>
<dbReference type="EMBL" id="LR796697">
    <property type="protein sequence ID" value="CAB4160216.1"/>
    <property type="molecule type" value="Genomic_DNA"/>
</dbReference>
<name>A0A6J5NRF1_9CAUD</name>
<reference evidence="1" key="1">
    <citation type="submission" date="2020-04" db="EMBL/GenBank/DDBJ databases">
        <authorList>
            <person name="Chiriac C."/>
            <person name="Salcher M."/>
            <person name="Ghai R."/>
            <person name="Kavagutti S V."/>
        </authorList>
    </citation>
    <scope>NUCLEOTIDE SEQUENCE</scope>
</reference>
<protein>
    <submittedName>
        <fullName evidence="1">Uncharacterized protein</fullName>
    </submittedName>
</protein>
<evidence type="ECO:0000313" key="1">
    <source>
        <dbReference type="EMBL" id="CAB4160216.1"/>
    </source>
</evidence>
<proteinExistence type="predicted"/>
<organism evidence="1">
    <name type="scientific">uncultured Caudovirales phage</name>
    <dbReference type="NCBI Taxonomy" id="2100421"/>
    <lineage>
        <taxon>Viruses</taxon>
        <taxon>Duplodnaviria</taxon>
        <taxon>Heunggongvirae</taxon>
        <taxon>Uroviricota</taxon>
        <taxon>Caudoviricetes</taxon>
        <taxon>Peduoviridae</taxon>
        <taxon>Maltschvirus</taxon>
        <taxon>Maltschvirus maltsch</taxon>
    </lineage>
</organism>